<evidence type="ECO:0000313" key="2">
    <source>
        <dbReference type="EMBL" id="WDI03422.1"/>
    </source>
</evidence>
<reference evidence="1 4" key="1">
    <citation type="submission" date="2023-02" db="EMBL/GenBank/DDBJ databases">
        <title>Pathogen: clinical or host-associated sample.</title>
        <authorList>
            <person name="Hergert J."/>
            <person name="Casey R."/>
            <person name="Wagner J."/>
            <person name="Young E.L."/>
            <person name="Oakeson K.F."/>
        </authorList>
    </citation>
    <scope>NUCLEOTIDE SEQUENCE</scope>
    <source>
        <strain evidence="2 4">2022CK-00829</strain>
        <strain evidence="1">2022CK-00830</strain>
    </source>
</reference>
<dbReference type="AlphaFoldDB" id="A0AAX3N1Z2"/>
<evidence type="ECO:0000313" key="3">
    <source>
        <dbReference type="Proteomes" id="UP001220962"/>
    </source>
</evidence>
<dbReference type="EMBL" id="CP118108">
    <property type="protein sequence ID" value="WDI03422.1"/>
    <property type="molecule type" value="Genomic_DNA"/>
</dbReference>
<sequence length="57" mass="6770">MREEMMVNMVRMEELKLHYLGHERQPSFYNNGSEKSVVNKTLKTRLLIAISSLFGRR</sequence>
<keyword evidence="4" id="KW-1185">Reference proteome</keyword>
<evidence type="ECO:0000313" key="4">
    <source>
        <dbReference type="Proteomes" id="UP001221519"/>
    </source>
</evidence>
<evidence type="ECO:0000313" key="1">
    <source>
        <dbReference type="EMBL" id="WDH83765.1"/>
    </source>
</evidence>
<gene>
    <name evidence="1" type="ORF">PUW23_05925</name>
    <name evidence="2" type="ORF">PUW25_05460</name>
</gene>
<organism evidence="1 3">
    <name type="scientific">Paenibacillus urinalis</name>
    <dbReference type="NCBI Taxonomy" id="521520"/>
    <lineage>
        <taxon>Bacteria</taxon>
        <taxon>Bacillati</taxon>
        <taxon>Bacillota</taxon>
        <taxon>Bacilli</taxon>
        <taxon>Bacillales</taxon>
        <taxon>Paenibacillaceae</taxon>
        <taxon>Paenibacillus</taxon>
    </lineage>
</organism>
<protein>
    <submittedName>
        <fullName evidence="1">Uncharacterized protein</fullName>
    </submittedName>
</protein>
<name>A0AAX3N1Z2_9BACL</name>
<proteinExistence type="predicted"/>
<dbReference type="Proteomes" id="UP001221519">
    <property type="component" value="Chromosome"/>
</dbReference>
<dbReference type="EMBL" id="CP118101">
    <property type="protein sequence ID" value="WDH83765.1"/>
    <property type="molecule type" value="Genomic_DNA"/>
</dbReference>
<dbReference type="RefSeq" id="WP_193746048.1">
    <property type="nucleotide sequence ID" value="NZ_CP118101.1"/>
</dbReference>
<accession>A0AAX3N1Z2</accession>
<dbReference type="Proteomes" id="UP001220962">
    <property type="component" value="Chromosome"/>
</dbReference>